<dbReference type="Pfam" id="PF03070">
    <property type="entry name" value="TENA_THI-4"/>
    <property type="match status" value="1"/>
</dbReference>
<dbReference type="GO" id="GO:0050334">
    <property type="term" value="F:thiaminase activity"/>
    <property type="evidence" value="ECO:0007669"/>
    <property type="project" value="InterPro"/>
</dbReference>
<name>A0A0C3D0J8_HEBCY</name>
<feature type="domain" description="Thiaminase-2/PQQC" evidence="1">
    <location>
        <begin position="335"/>
        <end position="549"/>
    </location>
</feature>
<dbReference type="HOGENOM" id="CLU_020520_2_1_1"/>
<feature type="domain" description="Pyridoxamine kinase/Phosphomethylpyrimidine kinase" evidence="2">
    <location>
        <begin position="30"/>
        <end position="219"/>
    </location>
</feature>
<dbReference type="GO" id="GO:0008972">
    <property type="term" value="F:phosphomethylpyrimidine kinase activity"/>
    <property type="evidence" value="ECO:0007669"/>
    <property type="project" value="InterPro"/>
</dbReference>
<dbReference type="GO" id="GO:0008902">
    <property type="term" value="F:hydroxymethylpyrimidine kinase activity"/>
    <property type="evidence" value="ECO:0007669"/>
    <property type="project" value="TreeGrafter"/>
</dbReference>
<dbReference type="SUPFAM" id="SSF53613">
    <property type="entry name" value="Ribokinase-like"/>
    <property type="match status" value="1"/>
</dbReference>
<dbReference type="InterPro" id="IPR029056">
    <property type="entry name" value="Ribokinase-like"/>
</dbReference>
<dbReference type="CDD" id="cd01169">
    <property type="entry name" value="HMPP_kinase"/>
    <property type="match status" value="1"/>
</dbReference>
<dbReference type="AlphaFoldDB" id="A0A0C3D0J8"/>
<dbReference type="PANTHER" id="PTHR20858">
    <property type="entry name" value="PHOSPHOMETHYLPYRIMIDINE KINASE"/>
    <property type="match status" value="1"/>
</dbReference>
<dbReference type="STRING" id="686832.A0A0C3D0J8"/>
<dbReference type="InterPro" id="IPR004399">
    <property type="entry name" value="HMP/HMP-P_kinase_dom"/>
</dbReference>
<dbReference type="InterPro" id="IPR013749">
    <property type="entry name" value="PM/HMP-P_kinase-1"/>
</dbReference>
<dbReference type="PANTHER" id="PTHR20858:SF17">
    <property type="entry name" value="HYDROXYMETHYLPYRIMIDINE_PHOSPHOMETHYLPYRIMIDINE KINASE THI20-RELATED"/>
    <property type="match status" value="1"/>
</dbReference>
<dbReference type="Gene3D" id="3.40.1190.20">
    <property type="match status" value="1"/>
</dbReference>
<evidence type="ECO:0000259" key="2">
    <source>
        <dbReference type="Pfam" id="PF08543"/>
    </source>
</evidence>
<dbReference type="OrthoDB" id="10028886at2759"/>
<evidence type="ECO:0008006" key="5">
    <source>
        <dbReference type="Google" id="ProtNLM"/>
    </source>
</evidence>
<dbReference type="EMBL" id="KN831768">
    <property type="protein sequence ID" value="KIM49606.1"/>
    <property type="molecule type" value="Genomic_DNA"/>
</dbReference>
<dbReference type="CDD" id="cd19367">
    <property type="entry name" value="TenA_C_ScTHI20-like"/>
    <property type="match status" value="1"/>
</dbReference>
<reference evidence="4" key="2">
    <citation type="submission" date="2015-01" db="EMBL/GenBank/DDBJ databases">
        <title>Evolutionary Origins and Diversification of the Mycorrhizal Mutualists.</title>
        <authorList>
            <consortium name="DOE Joint Genome Institute"/>
            <consortium name="Mycorrhizal Genomics Consortium"/>
            <person name="Kohler A."/>
            <person name="Kuo A."/>
            <person name="Nagy L.G."/>
            <person name="Floudas D."/>
            <person name="Copeland A."/>
            <person name="Barry K.W."/>
            <person name="Cichocki N."/>
            <person name="Veneault-Fourrey C."/>
            <person name="LaButti K."/>
            <person name="Lindquist E.A."/>
            <person name="Lipzen A."/>
            <person name="Lundell T."/>
            <person name="Morin E."/>
            <person name="Murat C."/>
            <person name="Riley R."/>
            <person name="Ohm R."/>
            <person name="Sun H."/>
            <person name="Tunlid A."/>
            <person name="Henrissat B."/>
            <person name="Grigoriev I.V."/>
            <person name="Hibbett D.S."/>
            <person name="Martin F."/>
        </authorList>
    </citation>
    <scope>NUCLEOTIDE SEQUENCE [LARGE SCALE GENOMIC DNA]</scope>
    <source>
        <strain evidence="4">h7</strain>
    </source>
</reference>
<evidence type="ECO:0000259" key="1">
    <source>
        <dbReference type="Pfam" id="PF03070"/>
    </source>
</evidence>
<dbReference type="GO" id="GO:0005829">
    <property type="term" value="C:cytosol"/>
    <property type="evidence" value="ECO:0007669"/>
    <property type="project" value="TreeGrafter"/>
</dbReference>
<dbReference type="NCBIfam" id="TIGR04306">
    <property type="entry name" value="salvage_TenA"/>
    <property type="match status" value="1"/>
</dbReference>
<keyword evidence="4" id="KW-1185">Reference proteome</keyword>
<dbReference type="Gene3D" id="1.20.910.10">
    <property type="entry name" value="Heme oxygenase-like"/>
    <property type="match status" value="1"/>
</dbReference>
<gene>
    <name evidence="3" type="ORF">M413DRAFT_15593</name>
</gene>
<feature type="domain" description="Pyridoxamine kinase/Phosphomethylpyrimidine kinase" evidence="2">
    <location>
        <begin position="236"/>
        <end position="324"/>
    </location>
</feature>
<organism evidence="3 4">
    <name type="scientific">Hebeloma cylindrosporum</name>
    <dbReference type="NCBI Taxonomy" id="76867"/>
    <lineage>
        <taxon>Eukaryota</taxon>
        <taxon>Fungi</taxon>
        <taxon>Dikarya</taxon>
        <taxon>Basidiomycota</taxon>
        <taxon>Agaricomycotina</taxon>
        <taxon>Agaricomycetes</taxon>
        <taxon>Agaricomycetidae</taxon>
        <taxon>Agaricales</taxon>
        <taxon>Agaricineae</taxon>
        <taxon>Hymenogastraceae</taxon>
        <taxon>Hebeloma</taxon>
    </lineage>
</organism>
<dbReference type="NCBIfam" id="TIGR00097">
    <property type="entry name" value="HMP-P_kinase"/>
    <property type="match status" value="1"/>
</dbReference>
<dbReference type="SUPFAM" id="SSF48613">
    <property type="entry name" value="Heme oxygenase-like"/>
    <property type="match status" value="1"/>
</dbReference>
<dbReference type="Pfam" id="PF08543">
    <property type="entry name" value="Phos_pyr_kin"/>
    <property type="match status" value="2"/>
</dbReference>
<dbReference type="InterPro" id="IPR016084">
    <property type="entry name" value="Haem_Oase-like_multi-hlx"/>
</dbReference>
<protein>
    <recommendedName>
        <fullName evidence="5">Pyridoxamine kinase/Phosphomethylpyrimidine kinase domain-containing protein</fullName>
    </recommendedName>
</protein>
<dbReference type="InterPro" id="IPR004305">
    <property type="entry name" value="Thiaminase-2/PQQC"/>
</dbReference>
<dbReference type="Proteomes" id="UP000053424">
    <property type="component" value="Unassembled WGS sequence"/>
</dbReference>
<reference evidence="3 4" key="1">
    <citation type="submission" date="2014-04" db="EMBL/GenBank/DDBJ databases">
        <authorList>
            <consortium name="DOE Joint Genome Institute"/>
            <person name="Kuo A."/>
            <person name="Gay G."/>
            <person name="Dore J."/>
            <person name="Kohler A."/>
            <person name="Nagy L.G."/>
            <person name="Floudas D."/>
            <person name="Copeland A."/>
            <person name="Barry K.W."/>
            <person name="Cichocki N."/>
            <person name="Veneault-Fourrey C."/>
            <person name="LaButti K."/>
            <person name="Lindquist E.A."/>
            <person name="Lipzen A."/>
            <person name="Lundell T."/>
            <person name="Morin E."/>
            <person name="Murat C."/>
            <person name="Sun H."/>
            <person name="Tunlid A."/>
            <person name="Henrissat B."/>
            <person name="Grigoriev I.V."/>
            <person name="Hibbett D.S."/>
            <person name="Martin F."/>
            <person name="Nordberg H.P."/>
            <person name="Cantor M.N."/>
            <person name="Hua S.X."/>
        </authorList>
    </citation>
    <scope>NUCLEOTIDE SEQUENCE [LARGE SCALE GENOMIC DNA]</scope>
    <source>
        <strain evidence="4">h7</strain>
    </source>
</reference>
<dbReference type="InterPro" id="IPR027574">
    <property type="entry name" value="Thiaminase_II"/>
</dbReference>
<dbReference type="GO" id="GO:0009228">
    <property type="term" value="P:thiamine biosynthetic process"/>
    <property type="evidence" value="ECO:0007669"/>
    <property type="project" value="InterPro"/>
</dbReference>
<evidence type="ECO:0000313" key="3">
    <source>
        <dbReference type="EMBL" id="KIM49606.1"/>
    </source>
</evidence>
<sequence>MARDPWMHVNVVESPSRGRSTLVLSIAGSDSVGGAGIQADLKTFAAHGCYGTSALTALTAQNTMGVQGIHRCPSEFVAKQINSVLDDLDVRAIKTGMLYDAETAKTVVDTLKSCFSPSGIPPLVCDPVCVSTSGHTLLHEDALEILMSELFPLSTLITPNKAEAELLLSKMGPEFLIGSLDDMLTAAERLISVGCKAVLLKGGHITARMEDVFATQTKSPDVKVNKQNLPGENMEILLVGSPNYDTLDLVVDVLYQRDGQKTMFVRPRIESSSTHGTGCTLSSAIAAQLAKGTPLEAAVEKAVLYTNAGIQTAFLIGKGHGPLNHFHNLRDSFIPRTREIWKEYVEHDFVRQLGKGTLDRACFVHFVRQDYLYLKYYARAYGLLAAKSTSFVLIESSTQTILNVLHEIGNHKAFCAKFGVTADELENTPESAATTAYGAYILDTGLQGDTTKLLMALMACLLGYGEVGLWLKKQAASPNSWVVLDGNPYQHWIDDYAGEIYQAAVRIGLETIESCAEADPPSEARLSDWTKVWARCTRLEKGFWDMAMQLGE</sequence>
<accession>A0A0C3D0J8</accession>
<evidence type="ECO:0000313" key="4">
    <source>
        <dbReference type="Proteomes" id="UP000053424"/>
    </source>
</evidence>
<proteinExistence type="predicted"/>